<dbReference type="Proteomes" id="UP001500893">
    <property type="component" value="Unassembled WGS sequence"/>
</dbReference>
<evidence type="ECO:0000313" key="3">
    <source>
        <dbReference type="Proteomes" id="UP001500893"/>
    </source>
</evidence>
<sequence>MTAWPAGVGVRRSTFRQPPSALLWRGAPVAGGFSYQWASARRRAFAPGPCGAPRERPWSRPKGAEDAEDAPHATGRDPRSRGEGSEEAAPWNSVADSRAGAEAGSQEHP</sequence>
<accession>A0ABP6NES2</accession>
<evidence type="ECO:0000256" key="1">
    <source>
        <dbReference type="SAM" id="MobiDB-lite"/>
    </source>
</evidence>
<reference evidence="3" key="1">
    <citation type="journal article" date="2019" name="Int. J. Syst. Evol. Microbiol.">
        <title>The Global Catalogue of Microorganisms (GCM) 10K type strain sequencing project: providing services to taxonomists for standard genome sequencing and annotation.</title>
        <authorList>
            <consortium name="The Broad Institute Genomics Platform"/>
            <consortium name="The Broad Institute Genome Sequencing Center for Infectious Disease"/>
            <person name="Wu L."/>
            <person name="Ma J."/>
        </authorList>
    </citation>
    <scope>NUCLEOTIDE SEQUENCE [LARGE SCALE GENOMIC DNA]</scope>
    <source>
        <strain evidence="3">JCM 11574</strain>
    </source>
</reference>
<proteinExistence type="predicted"/>
<gene>
    <name evidence="2" type="ORF">GCM10010521_33680</name>
</gene>
<dbReference type="EMBL" id="BAAAVM010000038">
    <property type="protein sequence ID" value="GAA3144078.1"/>
    <property type="molecule type" value="Genomic_DNA"/>
</dbReference>
<comment type="caution">
    <text evidence="2">The sequence shown here is derived from an EMBL/GenBank/DDBJ whole genome shotgun (WGS) entry which is preliminary data.</text>
</comment>
<organism evidence="2 3">
    <name type="scientific">Streptomyces rameus</name>
    <dbReference type="NCBI Taxonomy" id="68261"/>
    <lineage>
        <taxon>Bacteria</taxon>
        <taxon>Bacillati</taxon>
        <taxon>Actinomycetota</taxon>
        <taxon>Actinomycetes</taxon>
        <taxon>Kitasatosporales</taxon>
        <taxon>Streptomycetaceae</taxon>
        <taxon>Streptomyces</taxon>
    </lineage>
</organism>
<keyword evidence="3" id="KW-1185">Reference proteome</keyword>
<evidence type="ECO:0000313" key="2">
    <source>
        <dbReference type="EMBL" id="GAA3144078.1"/>
    </source>
</evidence>
<feature type="region of interest" description="Disordered" evidence="1">
    <location>
        <begin position="45"/>
        <end position="109"/>
    </location>
</feature>
<feature type="compositionally biased region" description="Basic and acidic residues" evidence="1">
    <location>
        <begin position="53"/>
        <end position="84"/>
    </location>
</feature>
<name>A0ABP6NES2_9ACTN</name>
<protein>
    <submittedName>
        <fullName evidence="2">Uncharacterized protein</fullName>
    </submittedName>
</protein>